<dbReference type="EMBL" id="JAKVQD010000022">
    <property type="protein sequence ID" value="MCH4554145.1"/>
    <property type="molecule type" value="Genomic_DNA"/>
</dbReference>
<feature type="non-terminal residue" evidence="1">
    <location>
        <position position="208"/>
    </location>
</feature>
<organism evidence="1 2">
    <name type="scientific">Aestuariibaculum lutulentum</name>
    <dbReference type="NCBI Taxonomy" id="2920935"/>
    <lineage>
        <taxon>Bacteria</taxon>
        <taxon>Pseudomonadati</taxon>
        <taxon>Bacteroidota</taxon>
        <taxon>Flavobacteriia</taxon>
        <taxon>Flavobacteriales</taxon>
        <taxon>Flavobacteriaceae</taxon>
    </lineage>
</organism>
<dbReference type="Gene3D" id="2.40.10.10">
    <property type="entry name" value="Trypsin-like serine proteases"/>
    <property type="match status" value="3"/>
</dbReference>
<reference evidence="1" key="1">
    <citation type="submission" date="2022-02" db="EMBL/GenBank/DDBJ databases">
        <title>Aestuariibaculum sp., a marine bacterium isolated from sediment in Guangxi.</title>
        <authorList>
            <person name="Ying J."/>
        </authorList>
    </citation>
    <scope>NUCLEOTIDE SEQUENCE</scope>
    <source>
        <strain evidence="1">L182</strain>
    </source>
</reference>
<dbReference type="Proteomes" id="UP001156141">
    <property type="component" value="Unassembled WGS sequence"/>
</dbReference>
<evidence type="ECO:0000313" key="2">
    <source>
        <dbReference type="Proteomes" id="UP001156141"/>
    </source>
</evidence>
<evidence type="ECO:0000313" key="1">
    <source>
        <dbReference type="EMBL" id="MCH4554145.1"/>
    </source>
</evidence>
<dbReference type="Pfam" id="PF13573">
    <property type="entry name" value="SprB"/>
    <property type="match status" value="3"/>
</dbReference>
<dbReference type="RefSeq" id="WP_240575501.1">
    <property type="nucleotide sequence ID" value="NZ_JAKVQD010000022.1"/>
</dbReference>
<accession>A0ABS9RMG8</accession>
<protein>
    <submittedName>
        <fullName evidence="1">SprB repeat-containing protein</fullName>
    </submittedName>
</protein>
<sequence>IEITQPAALTASTSSTTNVDCFGNSTGAIDISVSGGTAPYTYMWSNSADTEDISDIAAGTYNVTITDANSCTFDINDIEITQPAALTASTSSTTNVDCFGNSTGAIDISVSGGTAPYTYMWSNSADTEDISGITAGTYNVTITDANSCTFDINDIEITQPAALTASTSSTTNVDCFGNSTGAIDISVSGGTAPYTYMWSNSADTEDIS</sequence>
<comment type="caution">
    <text evidence="1">The sequence shown here is derived from an EMBL/GenBank/DDBJ whole genome shotgun (WGS) entry which is preliminary data.</text>
</comment>
<dbReference type="InterPro" id="IPR025667">
    <property type="entry name" value="SprB_repeat"/>
</dbReference>
<gene>
    <name evidence="1" type="ORF">MKW35_16095</name>
</gene>
<keyword evidence="2" id="KW-1185">Reference proteome</keyword>
<feature type="non-terminal residue" evidence="1">
    <location>
        <position position="1"/>
    </location>
</feature>
<proteinExistence type="predicted"/>
<name>A0ABS9RMG8_9FLAO</name>
<dbReference type="InterPro" id="IPR043504">
    <property type="entry name" value="Peptidase_S1_PA_chymotrypsin"/>
</dbReference>